<gene>
    <name evidence="7 10" type="primary">glnE</name>
    <name evidence="10" type="ORF">HUK68_00435</name>
</gene>
<evidence type="ECO:0000256" key="3">
    <source>
        <dbReference type="ARBA" id="ARBA00022741"/>
    </source>
</evidence>
<dbReference type="AlphaFoldDB" id="A0A6N1X081"/>
<evidence type="ECO:0000256" key="4">
    <source>
        <dbReference type="ARBA" id="ARBA00022840"/>
    </source>
</evidence>
<evidence type="ECO:0000256" key="6">
    <source>
        <dbReference type="ARBA" id="ARBA00023268"/>
    </source>
</evidence>
<dbReference type="RefSeq" id="WP_175502413.1">
    <property type="nucleotide sequence ID" value="NZ_CP054840.1"/>
</dbReference>
<dbReference type="SUPFAM" id="SSF81593">
    <property type="entry name" value="Nucleotidyltransferase substrate binding subunit/domain"/>
    <property type="match status" value="2"/>
</dbReference>
<dbReference type="Gene3D" id="1.20.120.330">
    <property type="entry name" value="Nucleotidyltransferases domain 2"/>
    <property type="match status" value="2"/>
</dbReference>
<keyword evidence="6 7" id="KW-0511">Multifunctional enzyme</keyword>
<comment type="cofactor">
    <cofactor evidence="7">
        <name>Mg(2+)</name>
        <dbReference type="ChEBI" id="CHEBI:18420"/>
    </cofactor>
</comment>
<dbReference type="EMBL" id="CP054840">
    <property type="protein sequence ID" value="QKV51476.1"/>
    <property type="molecule type" value="Genomic_DNA"/>
</dbReference>
<feature type="domain" description="PII-uridylyltransferase/Glutamine-synthetase adenylyltransferase" evidence="9">
    <location>
        <begin position="799"/>
        <end position="884"/>
    </location>
</feature>
<evidence type="ECO:0000256" key="2">
    <source>
        <dbReference type="ARBA" id="ARBA00022695"/>
    </source>
</evidence>
<reference evidence="10 11" key="1">
    <citation type="submission" date="2020-06" db="EMBL/GenBank/DDBJ databases">
        <title>Acidovorax antarctica sp. nov., isolated from Corinth ice sheet soil, Antarctic Fields Peninsula.</title>
        <authorList>
            <person name="Xu Q."/>
            <person name="Peng F."/>
        </authorList>
    </citation>
    <scope>NUCLEOTIDE SEQUENCE [LARGE SCALE GENOMIC DNA]</scope>
    <source>
        <strain evidence="10 11">16-35-5</strain>
    </source>
</reference>
<dbReference type="GO" id="GO:0005829">
    <property type="term" value="C:cytosol"/>
    <property type="evidence" value="ECO:0007669"/>
    <property type="project" value="TreeGrafter"/>
</dbReference>
<comment type="function">
    <text evidence="7">Involved in the regulation of glutamine synthetase GlnA, a key enzyme in the process to assimilate ammonia. When cellular nitrogen levels are high, the C-terminal adenylyl transferase (AT) inactivates GlnA by covalent transfer of an adenylyl group from ATP to specific tyrosine residue of GlnA, thus reducing its activity. Conversely, when nitrogen levels are low, the N-terminal adenylyl removase (AR) activates GlnA by removing the adenylyl group by phosphorolysis, increasing its activity. The regulatory region of GlnE binds the signal transduction protein PII (GlnB) which indicates the nitrogen status of the cell.</text>
</comment>
<keyword evidence="2 7" id="KW-0548">Nucleotidyltransferase</keyword>
<feature type="domain" description="Glutamate-ammonia ligase adenylyltransferase repeated" evidence="8">
    <location>
        <begin position="51"/>
        <end position="248"/>
    </location>
</feature>
<dbReference type="GO" id="GO:0000287">
    <property type="term" value="F:magnesium ion binding"/>
    <property type="evidence" value="ECO:0007669"/>
    <property type="project" value="UniProtKB-UniRule"/>
</dbReference>
<evidence type="ECO:0000256" key="5">
    <source>
        <dbReference type="ARBA" id="ARBA00022842"/>
    </source>
</evidence>
<dbReference type="InterPro" id="IPR005190">
    <property type="entry name" value="GlnE_rpt_dom"/>
</dbReference>
<evidence type="ECO:0000313" key="11">
    <source>
        <dbReference type="Proteomes" id="UP000509579"/>
    </source>
</evidence>
<keyword evidence="4 7" id="KW-0067">ATP-binding</keyword>
<dbReference type="GO" id="GO:0005524">
    <property type="term" value="F:ATP binding"/>
    <property type="evidence" value="ECO:0007669"/>
    <property type="project" value="UniProtKB-UniRule"/>
</dbReference>
<dbReference type="NCBIfam" id="NF008292">
    <property type="entry name" value="PRK11072.1"/>
    <property type="match status" value="1"/>
</dbReference>
<comment type="similarity">
    <text evidence="7">Belongs to the GlnE family.</text>
</comment>
<dbReference type="Gene3D" id="3.30.460.10">
    <property type="entry name" value="Beta Polymerase, domain 2"/>
    <property type="match status" value="2"/>
</dbReference>
<evidence type="ECO:0000259" key="8">
    <source>
        <dbReference type="Pfam" id="PF03710"/>
    </source>
</evidence>
<evidence type="ECO:0000259" key="9">
    <source>
        <dbReference type="Pfam" id="PF08335"/>
    </source>
</evidence>
<dbReference type="Proteomes" id="UP000509579">
    <property type="component" value="Chromosome"/>
</dbReference>
<comment type="catalytic activity">
    <reaction evidence="7">
        <text>[glutamine synthetase]-L-tyrosine + ATP = [glutamine synthetase]-O(4)-(5'-adenylyl)-L-tyrosine + diphosphate</text>
        <dbReference type="Rhea" id="RHEA:18589"/>
        <dbReference type="Rhea" id="RHEA-COMP:10660"/>
        <dbReference type="Rhea" id="RHEA-COMP:10661"/>
        <dbReference type="ChEBI" id="CHEBI:30616"/>
        <dbReference type="ChEBI" id="CHEBI:33019"/>
        <dbReference type="ChEBI" id="CHEBI:46858"/>
        <dbReference type="ChEBI" id="CHEBI:83624"/>
        <dbReference type="EC" id="2.7.7.42"/>
    </reaction>
</comment>
<keyword evidence="5 7" id="KW-0460">Magnesium</keyword>
<sequence>MQTVDYSPSELAPEAVERLAHSRFYQRLHRRYAGELALFPVGVPSRAGMEQALDALLAQGMDLSAGLRVLRQLVMERLIQLDCAQHAPLAVVTQAVTQLAEVALDRACCQVRHELDGRHGTPTGPEGQAVPLWIVGMGKFGARELNVSSDIDLIYVYEHEGETAGQPDGRGRISNHEYFARAVKGIYALIGEVTEHGFVFRVDLALRPNGNSGPPAVSLAALEDYLQTQGREWERFAWLKSRVVAPRDTVRSPEVQALRAVVLPFVFRRYLDYSVFDALRSLHRQIREHAAKRSAGHPGRANDVKLSRGGIREIEFTVQLLQVVRGGQFPELRCRPTLEALQRLSRAGLMSAETAEALAQAYTFLRQVEHRIQYLDDQQTHVLPTRDDDLLWIAQTMGYPDCSRFLHQLDAHRELVAEEFDTLLGGNAPPQCSNGHCNGPRALTVASPQEVDDLIAQLPPRLSARVAEWRDHPRVTSLRDETRARLFRLVQRTAQWVADGSVGEEAGVRLINWLEPLLRRESYLALLLERPAVHERLLHLLGAARWPARYLLQHPGVIDELASDAILNDRFVAADFERELALRLASLKTTGEDDDETLLNLLRRAHHAEIFRTLTRDIENRITVEQVADDLSALADSVLRVTVQWCWERLKGRHREHPQFGIIGYGKLGGKELGYGSDLDIVFVFDDDDERAPEVYAALVRKLINWLTVKTGEGDLFEIDTALRPNGNSGLLVTSFDAYAKYQQQRGSNTAWTWEHQAMTRARFVLGSDALREKFDAVREAVISAPRNSEMLRAEIVAMRARLRAAHPARGELFDVKHSPGGMVDVEFAVQYLVLLCSGEHPQLRGNVGNIALLRHAEQAGLLPEGVGRAAADAYRALRRIQHNARLDEASGKIDPQTAAPLRDAVLTLWRAVFGVPGTAEPSPTPGLSAHI</sequence>
<dbReference type="Pfam" id="PF03710">
    <property type="entry name" value="GlnE"/>
    <property type="match status" value="2"/>
</dbReference>
<proteinExistence type="inferred from homology"/>
<evidence type="ECO:0000256" key="7">
    <source>
        <dbReference type="HAMAP-Rule" id="MF_00802"/>
    </source>
</evidence>
<evidence type="ECO:0000256" key="1">
    <source>
        <dbReference type="ARBA" id="ARBA00022679"/>
    </source>
</evidence>
<dbReference type="Pfam" id="PF08335">
    <property type="entry name" value="GlnD_UR_UTase"/>
    <property type="match status" value="2"/>
</dbReference>
<name>A0A6N1X081_9BURK</name>
<feature type="domain" description="Glutamate-ammonia ligase adenylyltransferase repeated" evidence="8">
    <location>
        <begin position="535"/>
        <end position="777"/>
    </location>
</feature>
<dbReference type="PANTHER" id="PTHR30621">
    <property type="entry name" value="GLUTAMINE SYNTHETASE ADENYLYLTRANSFERASE"/>
    <property type="match status" value="1"/>
</dbReference>
<keyword evidence="3 7" id="KW-0547">Nucleotide-binding</keyword>
<keyword evidence="1 7" id="KW-0808">Transferase</keyword>
<feature type="region of interest" description="Adenylyl removase" evidence="7">
    <location>
        <begin position="1"/>
        <end position="431"/>
    </location>
</feature>
<dbReference type="HAMAP" id="MF_00802">
    <property type="entry name" value="GlnE"/>
    <property type="match status" value="1"/>
</dbReference>
<keyword evidence="11" id="KW-1185">Reference proteome</keyword>
<dbReference type="EC" id="2.7.7.42" evidence="7"/>
<organism evidence="10 11">
    <name type="scientific">Comamonas antarctica</name>
    <dbReference type="NCBI Taxonomy" id="2743470"/>
    <lineage>
        <taxon>Bacteria</taxon>
        <taxon>Pseudomonadati</taxon>
        <taxon>Pseudomonadota</taxon>
        <taxon>Betaproteobacteria</taxon>
        <taxon>Burkholderiales</taxon>
        <taxon>Comamonadaceae</taxon>
        <taxon>Comamonas</taxon>
    </lineage>
</organism>
<evidence type="ECO:0000313" key="10">
    <source>
        <dbReference type="EMBL" id="QKV51476.1"/>
    </source>
</evidence>
<comment type="catalytic activity">
    <reaction evidence="7">
        <text>[glutamine synthetase]-O(4)-(5'-adenylyl)-L-tyrosine + phosphate = [glutamine synthetase]-L-tyrosine + ADP</text>
        <dbReference type="Rhea" id="RHEA:43716"/>
        <dbReference type="Rhea" id="RHEA-COMP:10660"/>
        <dbReference type="Rhea" id="RHEA-COMP:10661"/>
        <dbReference type="ChEBI" id="CHEBI:43474"/>
        <dbReference type="ChEBI" id="CHEBI:46858"/>
        <dbReference type="ChEBI" id="CHEBI:83624"/>
        <dbReference type="ChEBI" id="CHEBI:456216"/>
        <dbReference type="EC" id="2.7.7.89"/>
    </reaction>
</comment>
<dbReference type="FunFam" id="1.20.120.330:FF:000005">
    <property type="entry name" value="Bifunctional glutamine synthetase adenylyltransferase/adenylyl-removing enzyme"/>
    <property type="match status" value="1"/>
</dbReference>
<dbReference type="GO" id="GO:0016874">
    <property type="term" value="F:ligase activity"/>
    <property type="evidence" value="ECO:0007669"/>
    <property type="project" value="UniProtKB-KW"/>
</dbReference>
<dbReference type="GO" id="GO:0000820">
    <property type="term" value="P:regulation of glutamine family amino acid metabolic process"/>
    <property type="evidence" value="ECO:0007669"/>
    <property type="project" value="UniProtKB-UniRule"/>
</dbReference>
<dbReference type="GO" id="GO:0008882">
    <property type="term" value="F:[glutamate-ammonia-ligase] adenylyltransferase activity"/>
    <property type="evidence" value="ECO:0007669"/>
    <property type="project" value="UniProtKB-UniRule"/>
</dbReference>
<dbReference type="GO" id="GO:0047388">
    <property type="term" value="F:[glutamine synthetase]-adenylyl-L-tyrosine phosphorylase activity"/>
    <property type="evidence" value="ECO:0007669"/>
    <property type="project" value="UniProtKB-EC"/>
</dbReference>
<dbReference type="PANTHER" id="PTHR30621:SF0">
    <property type="entry name" value="BIFUNCTIONAL GLUTAMINE SYNTHETASE ADENYLYLTRANSFERASE_ADENYLYL-REMOVING ENZYME"/>
    <property type="match status" value="1"/>
</dbReference>
<dbReference type="Gene3D" id="1.20.120.1510">
    <property type="match status" value="1"/>
</dbReference>
<feature type="region of interest" description="Adenylyl transferase" evidence="7">
    <location>
        <begin position="434"/>
        <end position="932"/>
    </location>
</feature>
<dbReference type="KEGG" id="aant:HUK68_00435"/>
<protein>
    <recommendedName>
        <fullName evidence="7">Bifunctional glutamine synthetase adenylyltransferase/adenylyl-removing enzyme</fullName>
    </recommendedName>
    <alternativeName>
        <fullName evidence="7">ATP:glutamine synthetase adenylyltransferase</fullName>
    </alternativeName>
    <alternativeName>
        <fullName evidence="7">ATase</fullName>
    </alternativeName>
    <domain>
        <recommendedName>
            <fullName evidence="7">Glutamine synthetase adenylyl-L-tyrosine phosphorylase</fullName>
            <ecNumber evidence="7">2.7.7.89</ecNumber>
        </recommendedName>
        <alternativeName>
            <fullName evidence="7">Adenylyl removase</fullName>
            <shortName evidence="7">AR</shortName>
            <shortName evidence="7">AT-N</shortName>
        </alternativeName>
    </domain>
    <domain>
        <recommendedName>
            <fullName evidence="7">Glutamine synthetase adenylyl transferase</fullName>
            <ecNumber evidence="7">2.7.7.42</ecNumber>
        </recommendedName>
        <alternativeName>
            <fullName evidence="7">Adenylyl transferase</fullName>
            <shortName evidence="7">AT</shortName>
            <shortName evidence="7">AT-C</shortName>
        </alternativeName>
    </domain>
</protein>
<dbReference type="InterPro" id="IPR023057">
    <property type="entry name" value="GlnE"/>
</dbReference>
<dbReference type="InterPro" id="IPR013546">
    <property type="entry name" value="PII_UdlTrfase/GS_AdlTrfase"/>
</dbReference>
<dbReference type="SUPFAM" id="SSF81301">
    <property type="entry name" value="Nucleotidyltransferase"/>
    <property type="match status" value="2"/>
</dbReference>
<dbReference type="EC" id="2.7.7.89" evidence="7"/>
<dbReference type="CDD" id="cd05401">
    <property type="entry name" value="NT_GlnE_GlnD_like"/>
    <property type="match status" value="2"/>
</dbReference>
<accession>A0A6N1X081</accession>
<dbReference type="InterPro" id="IPR043519">
    <property type="entry name" value="NT_sf"/>
</dbReference>
<feature type="domain" description="PII-uridylyltransferase/Glutamine-synthetase adenylyltransferase" evidence="9">
    <location>
        <begin position="281"/>
        <end position="423"/>
    </location>
</feature>
<keyword evidence="10" id="KW-0436">Ligase</keyword>